<dbReference type="OrthoDB" id="1109939at2759"/>
<evidence type="ECO:0000256" key="3">
    <source>
        <dbReference type="ARBA" id="ARBA00022448"/>
    </source>
</evidence>
<evidence type="ECO:0000256" key="7">
    <source>
        <dbReference type="ARBA" id="ARBA00023132"/>
    </source>
</evidence>
<dbReference type="GO" id="GO:0005643">
    <property type="term" value="C:nuclear pore"/>
    <property type="evidence" value="ECO:0007669"/>
    <property type="project" value="UniProtKB-SubCell"/>
</dbReference>
<evidence type="ECO:0000313" key="12">
    <source>
        <dbReference type="Proteomes" id="UP000434276"/>
    </source>
</evidence>
<keyword evidence="3" id="KW-0813">Transport</keyword>
<comment type="similarity">
    <text evidence="2">Belongs to the nucleoporin GLFG family.</text>
</comment>
<dbReference type="Proteomes" id="UP000434276">
    <property type="component" value="Unassembled WGS sequence"/>
</dbReference>
<dbReference type="FunFam" id="1.10.10.2360:FF:000001">
    <property type="entry name" value="Nuclear pore complex protein Nup98-Nup96"/>
    <property type="match status" value="1"/>
</dbReference>
<comment type="subcellular location">
    <subcellularLocation>
        <location evidence="1">Nucleus</location>
        <location evidence="1">Nuclear pore complex</location>
    </subcellularLocation>
</comment>
<dbReference type="Proteomes" id="UP000516314">
    <property type="component" value="Chromosome 1"/>
</dbReference>
<proteinExistence type="inferred from homology"/>
<evidence type="ECO:0000313" key="13">
    <source>
        <dbReference type="Proteomes" id="UP000516314"/>
    </source>
</evidence>
<reference evidence="10 12" key="1">
    <citation type="submission" date="2019-12" db="EMBL/GenBank/DDBJ databases">
        <authorList>
            <person name="Jiao W.-B."/>
            <person name="Schneeberger K."/>
        </authorList>
    </citation>
    <scope>NUCLEOTIDE SEQUENCE [LARGE SCALE GENOMIC DNA]</scope>
    <source>
        <strain evidence="12">cv. C24</strain>
    </source>
</reference>
<dbReference type="AlphaFoldDB" id="A0A5S9WT65"/>
<feature type="region of interest" description="Disordered" evidence="9">
    <location>
        <begin position="459"/>
        <end position="489"/>
    </location>
</feature>
<dbReference type="EMBL" id="LR881466">
    <property type="protein sequence ID" value="CAD5316179.1"/>
    <property type="molecule type" value="Genomic_DNA"/>
</dbReference>
<dbReference type="PANTHER" id="PTHR23198">
    <property type="entry name" value="NUCLEOPORIN"/>
    <property type="match status" value="1"/>
</dbReference>
<evidence type="ECO:0000256" key="2">
    <source>
        <dbReference type="ARBA" id="ARBA00008926"/>
    </source>
</evidence>
<keyword evidence="7" id="KW-0906">Nuclear pore complex</keyword>
<evidence type="ECO:0000256" key="6">
    <source>
        <dbReference type="ARBA" id="ARBA00023010"/>
    </source>
</evidence>
<gene>
    <name evidence="11" type="ORF">AT9943_LOCUS4512</name>
    <name evidence="10" type="ORF">C24_LOCUS5240</name>
</gene>
<feature type="region of interest" description="Disordered" evidence="9">
    <location>
        <begin position="521"/>
        <end position="552"/>
    </location>
</feature>
<keyword evidence="6" id="KW-0811">Translocation</keyword>
<evidence type="ECO:0000313" key="11">
    <source>
        <dbReference type="EMBL" id="CAD5316179.1"/>
    </source>
</evidence>
<evidence type="ECO:0000313" key="10">
    <source>
        <dbReference type="EMBL" id="CAA0312395.1"/>
    </source>
</evidence>
<sequence length="635" mass="64166">MKIDFSEPECSNCYQFTNPDLLNTPESEQSNVIGSSITSVPVNDGPVPPLELDSAAVVSTSTSSPVQALGHDSGATVSTSTSSPVQIFSSPFSFGSAHAAITPVSSGPAPSPTFGEPRILLATSGSGASATSTSSTSSPLHSSSPFSFGSAPAAITSVSSGPAQSPASSPRLWFDRFATSSSASATSSSSTSSPFHSSSLLGFAPAVTSVSSAPTPACGPTQAFGQPTQAFGLSMFGSTPRFEITGFPFQASASRNSPSPSFGPAHNCGKPAFGSPFGNNVAFARPDVGISPVASSSTSTEIFGATPASLFSPFGPMQAPVQASASSTSTFPPFGCVPPSPSSGSSLFNSAFGSLPAPSSSNFFGQSSSNLLGQNPSTTGVGYLPGSPLNSSFPGFGVGYLPGSSSNLFRSNPPNFGGGSIGAGPQHFGFNGDASVLPSTPFSLSPAFSSNTNTGSYPFASHEWSRPTEQGSRNPGYAPTHEGDNSSGWSFPTSKGNIYISISASKPYLHKSHEELRWEDYKQGDKGGPFPAAPASTIGSRPNAAFSPPTVSPPAHGCTACGATSSSSASRHFTFNGATSPPSAATTPPGLFFPSTGFAPMMFGTNLAVQGTSPALQAYPVQGYILLPFAAMTLQ</sequence>
<dbReference type="PANTHER" id="PTHR23198:SF25">
    <property type="entry name" value="F2K11.10-RELATED"/>
    <property type="match status" value="1"/>
</dbReference>
<organism evidence="10 12">
    <name type="scientific">Arabidopsis thaliana</name>
    <name type="common">Mouse-ear cress</name>
    <dbReference type="NCBI Taxonomy" id="3702"/>
    <lineage>
        <taxon>Eukaryota</taxon>
        <taxon>Viridiplantae</taxon>
        <taxon>Streptophyta</taxon>
        <taxon>Embryophyta</taxon>
        <taxon>Tracheophyta</taxon>
        <taxon>Spermatophyta</taxon>
        <taxon>Magnoliopsida</taxon>
        <taxon>eudicotyledons</taxon>
        <taxon>Gunneridae</taxon>
        <taxon>Pentapetalae</taxon>
        <taxon>rosids</taxon>
        <taxon>malvids</taxon>
        <taxon>Brassicales</taxon>
        <taxon>Brassicaceae</taxon>
        <taxon>Camelineae</taxon>
        <taxon>Arabidopsis</taxon>
    </lineage>
</organism>
<dbReference type="InterPro" id="IPR037665">
    <property type="entry name" value="Nucleoporin_S59-like"/>
</dbReference>
<feature type="region of interest" description="Disordered" evidence="9">
    <location>
        <begin position="124"/>
        <end position="143"/>
    </location>
</feature>
<accession>A0A5S9WT65</accession>
<keyword evidence="8" id="KW-0539">Nucleus</keyword>
<dbReference type="Gene3D" id="1.10.10.2360">
    <property type="match status" value="1"/>
</dbReference>
<keyword evidence="4" id="KW-0509">mRNA transport</keyword>
<name>A0A5S9WT65_ARATH</name>
<evidence type="ECO:0000256" key="9">
    <source>
        <dbReference type="SAM" id="MobiDB-lite"/>
    </source>
</evidence>
<protein>
    <submittedName>
        <fullName evidence="11">(thale cress) hypothetical protein</fullName>
    </submittedName>
</protein>
<evidence type="ECO:0000256" key="4">
    <source>
        <dbReference type="ARBA" id="ARBA00022816"/>
    </source>
</evidence>
<dbReference type="GO" id="GO:0015031">
    <property type="term" value="P:protein transport"/>
    <property type="evidence" value="ECO:0007669"/>
    <property type="project" value="UniProtKB-KW"/>
</dbReference>
<reference evidence="11 13" key="2">
    <citation type="submission" date="2020-09" db="EMBL/GenBank/DDBJ databases">
        <authorList>
            <person name="Ashkenazy H."/>
        </authorList>
    </citation>
    <scope>NUCLEOTIDE SEQUENCE [LARGE SCALE GENOMIC DNA]</scope>
    <source>
        <strain evidence="13">cv. Cdm-0</strain>
    </source>
</reference>
<dbReference type="GO" id="GO:0051028">
    <property type="term" value="P:mRNA transport"/>
    <property type="evidence" value="ECO:0007669"/>
    <property type="project" value="UniProtKB-KW"/>
</dbReference>
<evidence type="ECO:0000256" key="5">
    <source>
        <dbReference type="ARBA" id="ARBA00022927"/>
    </source>
</evidence>
<keyword evidence="5" id="KW-0653">Protein transport</keyword>
<dbReference type="ExpressionAtlas" id="A0A5S9WT65">
    <property type="expression patterns" value="baseline and differential"/>
</dbReference>
<dbReference type="EMBL" id="CACSHJ010000087">
    <property type="protein sequence ID" value="CAA0312395.1"/>
    <property type="molecule type" value="Genomic_DNA"/>
</dbReference>
<evidence type="ECO:0000256" key="1">
    <source>
        <dbReference type="ARBA" id="ARBA00004567"/>
    </source>
</evidence>
<evidence type="ECO:0000256" key="8">
    <source>
        <dbReference type="ARBA" id="ARBA00023242"/>
    </source>
</evidence>